<feature type="region of interest" description="Disordered" evidence="1">
    <location>
        <begin position="1"/>
        <end position="67"/>
    </location>
</feature>
<name>A0A517RK73_9PLAN</name>
<dbReference type="Proteomes" id="UP000317171">
    <property type="component" value="Chromosome"/>
</dbReference>
<dbReference type="EMBL" id="CP036269">
    <property type="protein sequence ID" value="QDT44285.1"/>
    <property type="molecule type" value="Genomic_DNA"/>
</dbReference>
<feature type="compositionally biased region" description="Acidic residues" evidence="1">
    <location>
        <begin position="56"/>
        <end position="67"/>
    </location>
</feature>
<feature type="compositionally biased region" description="Basic and acidic residues" evidence="1">
    <location>
        <begin position="22"/>
        <end position="32"/>
    </location>
</feature>
<accession>A0A517RK73</accession>
<proteinExistence type="predicted"/>
<dbReference type="KEGG" id="gaz:Pan241w_43940"/>
<sequence length="96" mass="10729">MRFLIPPDYTVPDSAQATDESTDWHPNDDKESAVGSQRFTGKDAMLRGEHGGYNPDSDDITSNESDDAAYDQMFEPAGQFYLAKSTGNERQQNYSQ</sequence>
<feature type="compositionally biased region" description="Basic and acidic residues" evidence="1">
    <location>
        <begin position="40"/>
        <end position="50"/>
    </location>
</feature>
<keyword evidence="3" id="KW-1185">Reference proteome</keyword>
<reference evidence="2 3" key="1">
    <citation type="submission" date="2019-02" db="EMBL/GenBank/DDBJ databases">
        <title>Deep-cultivation of Planctomycetes and their phenomic and genomic characterization uncovers novel biology.</title>
        <authorList>
            <person name="Wiegand S."/>
            <person name="Jogler M."/>
            <person name="Boedeker C."/>
            <person name="Pinto D."/>
            <person name="Vollmers J."/>
            <person name="Rivas-Marin E."/>
            <person name="Kohn T."/>
            <person name="Peeters S.H."/>
            <person name="Heuer A."/>
            <person name="Rast P."/>
            <person name="Oberbeckmann S."/>
            <person name="Bunk B."/>
            <person name="Jeske O."/>
            <person name="Meyerdierks A."/>
            <person name="Storesund J.E."/>
            <person name="Kallscheuer N."/>
            <person name="Luecker S."/>
            <person name="Lage O.M."/>
            <person name="Pohl T."/>
            <person name="Merkel B.J."/>
            <person name="Hornburger P."/>
            <person name="Mueller R.-W."/>
            <person name="Bruemmer F."/>
            <person name="Labrenz M."/>
            <person name="Spormann A.M."/>
            <person name="Op den Camp H."/>
            <person name="Overmann J."/>
            <person name="Amann R."/>
            <person name="Jetten M.S.M."/>
            <person name="Mascher T."/>
            <person name="Medema M.H."/>
            <person name="Devos D.P."/>
            <person name="Kaster A.-K."/>
            <person name="Ovreas L."/>
            <person name="Rohde M."/>
            <person name="Galperin M.Y."/>
            <person name="Jogler C."/>
        </authorList>
    </citation>
    <scope>NUCLEOTIDE SEQUENCE [LARGE SCALE GENOMIC DNA]</scope>
    <source>
        <strain evidence="2 3">Pan241w</strain>
    </source>
</reference>
<protein>
    <submittedName>
        <fullName evidence="2">Uncharacterized protein</fullName>
    </submittedName>
</protein>
<gene>
    <name evidence="2" type="ORF">Pan241w_43940</name>
</gene>
<dbReference type="AlphaFoldDB" id="A0A517RK73"/>
<organism evidence="2 3">
    <name type="scientific">Gimesia alba</name>
    <dbReference type="NCBI Taxonomy" id="2527973"/>
    <lineage>
        <taxon>Bacteria</taxon>
        <taxon>Pseudomonadati</taxon>
        <taxon>Planctomycetota</taxon>
        <taxon>Planctomycetia</taxon>
        <taxon>Planctomycetales</taxon>
        <taxon>Planctomycetaceae</taxon>
        <taxon>Gimesia</taxon>
    </lineage>
</organism>
<evidence type="ECO:0000313" key="2">
    <source>
        <dbReference type="EMBL" id="QDT44285.1"/>
    </source>
</evidence>
<evidence type="ECO:0000313" key="3">
    <source>
        <dbReference type="Proteomes" id="UP000317171"/>
    </source>
</evidence>
<evidence type="ECO:0000256" key="1">
    <source>
        <dbReference type="SAM" id="MobiDB-lite"/>
    </source>
</evidence>